<dbReference type="SMART" id="SM00046">
    <property type="entry name" value="DAGKc"/>
    <property type="match status" value="1"/>
</dbReference>
<dbReference type="SUPFAM" id="SSF111331">
    <property type="entry name" value="NAD kinase/diacylglycerol kinase-like"/>
    <property type="match status" value="1"/>
</dbReference>
<comment type="caution">
    <text evidence="3">The sequence shown here is derived from an EMBL/GenBank/DDBJ whole genome shotgun (WGS) entry which is preliminary data.</text>
</comment>
<protein>
    <submittedName>
        <fullName evidence="3">Ceramide kinase</fullName>
    </submittedName>
</protein>
<dbReference type="InterPro" id="IPR057465">
    <property type="entry name" value="CERK_PH"/>
</dbReference>
<dbReference type="Gene3D" id="2.60.200.40">
    <property type="match status" value="1"/>
</dbReference>
<dbReference type="InterPro" id="IPR017438">
    <property type="entry name" value="ATP-NAD_kinase_N"/>
</dbReference>
<evidence type="ECO:0000259" key="2">
    <source>
        <dbReference type="PROSITE" id="PS50146"/>
    </source>
</evidence>
<dbReference type="Pfam" id="PF19280">
    <property type="entry name" value="CERK_C"/>
    <property type="match status" value="2"/>
</dbReference>
<keyword evidence="3" id="KW-0418">Kinase</keyword>
<dbReference type="GO" id="GO:0016020">
    <property type="term" value="C:membrane"/>
    <property type="evidence" value="ECO:0007669"/>
    <property type="project" value="GOC"/>
</dbReference>
<gene>
    <name evidence="3" type="ORF">P5673_030737</name>
</gene>
<evidence type="ECO:0000313" key="3">
    <source>
        <dbReference type="EMBL" id="KAK2548918.1"/>
    </source>
</evidence>
<reference evidence="3" key="1">
    <citation type="journal article" date="2023" name="G3 (Bethesda)">
        <title>Whole genome assembly and annotation of the endangered Caribbean coral Acropora cervicornis.</title>
        <authorList>
            <person name="Selwyn J.D."/>
            <person name="Vollmer S.V."/>
        </authorList>
    </citation>
    <scope>NUCLEOTIDE SEQUENCE</scope>
    <source>
        <strain evidence="3">K2</strain>
    </source>
</reference>
<feature type="compositionally biased region" description="Basic and acidic residues" evidence="1">
    <location>
        <begin position="442"/>
        <end position="458"/>
    </location>
</feature>
<dbReference type="PANTHER" id="PTHR12358:SF111">
    <property type="entry name" value="CERAMIDE KINASE, ISOFORM A"/>
    <property type="match status" value="1"/>
</dbReference>
<name>A0AAD9PTS0_ACRCE</name>
<accession>A0AAD9PTS0</accession>
<dbReference type="PANTHER" id="PTHR12358">
    <property type="entry name" value="SPHINGOSINE KINASE"/>
    <property type="match status" value="1"/>
</dbReference>
<dbReference type="GO" id="GO:0006672">
    <property type="term" value="P:ceramide metabolic process"/>
    <property type="evidence" value="ECO:0007669"/>
    <property type="project" value="TreeGrafter"/>
</dbReference>
<evidence type="ECO:0000313" key="4">
    <source>
        <dbReference type="Proteomes" id="UP001249851"/>
    </source>
</evidence>
<evidence type="ECO:0000256" key="1">
    <source>
        <dbReference type="SAM" id="MobiDB-lite"/>
    </source>
</evidence>
<keyword evidence="3" id="KW-0808">Transferase</keyword>
<dbReference type="Pfam" id="PF25382">
    <property type="entry name" value="PH_CERK"/>
    <property type="match status" value="1"/>
</dbReference>
<dbReference type="PROSITE" id="PS50146">
    <property type="entry name" value="DAGK"/>
    <property type="match status" value="1"/>
</dbReference>
<feature type="region of interest" description="Disordered" evidence="1">
    <location>
        <begin position="434"/>
        <end position="462"/>
    </location>
</feature>
<dbReference type="AlphaFoldDB" id="A0AAD9PTS0"/>
<dbReference type="Proteomes" id="UP001249851">
    <property type="component" value="Unassembled WGS sequence"/>
</dbReference>
<dbReference type="InterPro" id="IPR016064">
    <property type="entry name" value="NAD/diacylglycerol_kinase_sf"/>
</dbReference>
<dbReference type="Pfam" id="PF00781">
    <property type="entry name" value="DAGK_cat"/>
    <property type="match status" value="1"/>
</dbReference>
<dbReference type="InterPro" id="IPR001206">
    <property type="entry name" value="Diacylglycerol_kinase_cat_dom"/>
</dbReference>
<keyword evidence="4" id="KW-1185">Reference proteome</keyword>
<organism evidence="3 4">
    <name type="scientific">Acropora cervicornis</name>
    <name type="common">Staghorn coral</name>
    <dbReference type="NCBI Taxonomy" id="6130"/>
    <lineage>
        <taxon>Eukaryota</taxon>
        <taxon>Metazoa</taxon>
        <taxon>Cnidaria</taxon>
        <taxon>Anthozoa</taxon>
        <taxon>Hexacorallia</taxon>
        <taxon>Scleractinia</taxon>
        <taxon>Astrocoeniina</taxon>
        <taxon>Acroporidae</taxon>
        <taxon>Acropora</taxon>
    </lineage>
</organism>
<feature type="domain" description="DAGKc" evidence="2">
    <location>
        <begin position="125"/>
        <end position="275"/>
    </location>
</feature>
<dbReference type="InterPro" id="IPR045363">
    <property type="entry name" value="CERK_C"/>
</dbReference>
<dbReference type="EMBL" id="JARQWQ010000135">
    <property type="protein sequence ID" value="KAK2548918.1"/>
    <property type="molecule type" value="Genomic_DNA"/>
</dbReference>
<proteinExistence type="predicted"/>
<dbReference type="InterPro" id="IPR050187">
    <property type="entry name" value="Lipid_Phosphate_FormReg"/>
</dbReference>
<reference evidence="3" key="2">
    <citation type="journal article" date="2023" name="Science">
        <title>Genomic signatures of disease resistance in endangered staghorn corals.</title>
        <authorList>
            <person name="Vollmer S.V."/>
            <person name="Selwyn J.D."/>
            <person name="Despard B.A."/>
            <person name="Roesel C.L."/>
        </authorList>
    </citation>
    <scope>NUCLEOTIDE SEQUENCE</scope>
    <source>
        <strain evidence="3">K2</strain>
    </source>
</reference>
<sequence length="518" mass="57789">MADCCVLKRSVLYVEGKSFDVVLTQNSLSWGHVGIEDYKQVTQSFKKSLPLLEVFAAVPYQAKLEQSTEEGIELASLRSLSFCIYSVKRTRKHKWREKMIVFDCDDAVLCEEWLHAIQTVLSGFNRPKRLLVFINPVGGRRLGHKIYVEQVQPLFELANIKVDIIVTQKANHARDYLMEEGLEKVDGVVSVGGDGMFHEVLNGLLMRAQQEAMLNSPSQDFQPVPLNIPIGIIPAGSTDAIAFCTTGNNDPVTSALHIILGDRQPLDVCCVRRKNEVLRYSVVMAAYGFFGDVMQDSEKLRWMGPKRYDVAGFKKFMTNRGYEGVVSYLPVETVDTSPQDSLRCRSGCNICKSSFNSVQQRPSQQNSSASSWQSMKGRFISVIGANISCACAKSPEGLSPSAHLADGCLDLILFNFDFVEVHRVSEFSFRPLGEESEPVDEADGRERSGTKEGDKEYLAGKITSSAPRLGPRSVWNVDGELITHPAIDVKVHRQLIRLFARGIEECEDTPSCTVCRRR</sequence>
<dbReference type="GO" id="GO:0001729">
    <property type="term" value="F:ceramide kinase activity"/>
    <property type="evidence" value="ECO:0007669"/>
    <property type="project" value="TreeGrafter"/>
</dbReference>
<dbReference type="Gene3D" id="3.40.50.10330">
    <property type="entry name" value="Probable inorganic polyphosphate/atp-NAD kinase, domain 1"/>
    <property type="match status" value="1"/>
</dbReference>